<keyword evidence="2" id="KW-0695">RNA-directed DNA polymerase</keyword>
<gene>
    <name evidence="2" type="primary">pol</name>
    <name evidence="2" type="ORF">EVAR_86320_1</name>
</gene>
<dbReference type="Pfam" id="PF00078">
    <property type="entry name" value="RVT_1"/>
    <property type="match status" value="1"/>
</dbReference>
<dbReference type="STRING" id="151549.A0A4C1X350"/>
<evidence type="ECO:0000259" key="1">
    <source>
        <dbReference type="PROSITE" id="PS50878"/>
    </source>
</evidence>
<evidence type="ECO:0000313" key="3">
    <source>
        <dbReference type="Proteomes" id="UP000299102"/>
    </source>
</evidence>
<reference evidence="2 3" key="1">
    <citation type="journal article" date="2019" name="Commun. Biol.">
        <title>The bagworm genome reveals a unique fibroin gene that provides high tensile strength.</title>
        <authorList>
            <person name="Kono N."/>
            <person name="Nakamura H."/>
            <person name="Ohtoshi R."/>
            <person name="Tomita M."/>
            <person name="Numata K."/>
            <person name="Arakawa K."/>
        </authorList>
    </citation>
    <scope>NUCLEOTIDE SEQUENCE [LARGE SCALE GENOMIC DNA]</scope>
</reference>
<name>A0A4C1X350_EUMVA</name>
<sequence length="259" mass="28901">MDTAPSPPPGDLFITPAVLHKIVMRLPKRKAPGPDGISTAALRHLPRRAIDPRKPENIRPITLLSHVAKTFERTLLIKLRLFLTPATGAILVLQWSFYNAVAHKSTTPPFIRKEQQAIYGGDTSLPPALTRVVTSFLQRRSFCVAIDDVLSASRPIRAGVPQSICLSPKLYALYTDDIPLLDHLEDWEDDVMLALYADDSAYFAPSRRADLAAKRNQRVCDLLAEWLDKWRMAVNVSKTAALLTGSQCIIMADQLRPRD</sequence>
<proteinExistence type="predicted"/>
<keyword evidence="2" id="KW-0808">Transferase</keyword>
<keyword evidence="3" id="KW-1185">Reference proteome</keyword>
<dbReference type="GO" id="GO:0003964">
    <property type="term" value="F:RNA-directed DNA polymerase activity"/>
    <property type="evidence" value="ECO:0007669"/>
    <property type="project" value="UniProtKB-KW"/>
</dbReference>
<organism evidence="2 3">
    <name type="scientific">Eumeta variegata</name>
    <name type="common">Bagworm moth</name>
    <name type="synonym">Eumeta japonica</name>
    <dbReference type="NCBI Taxonomy" id="151549"/>
    <lineage>
        <taxon>Eukaryota</taxon>
        <taxon>Metazoa</taxon>
        <taxon>Ecdysozoa</taxon>
        <taxon>Arthropoda</taxon>
        <taxon>Hexapoda</taxon>
        <taxon>Insecta</taxon>
        <taxon>Pterygota</taxon>
        <taxon>Neoptera</taxon>
        <taxon>Endopterygota</taxon>
        <taxon>Lepidoptera</taxon>
        <taxon>Glossata</taxon>
        <taxon>Ditrysia</taxon>
        <taxon>Tineoidea</taxon>
        <taxon>Psychidae</taxon>
        <taxon>Oiketicinae</taxon>
        <taxon>Eumeta</taxon>
    </lineage>
</organism>
<dbReference type="EMBL" id="BGZK01000728">
    <property type="protein sequence ID" value="GBP58158.1"/>
    <property type="molecule type" value="Genomic_DNA"/>
</dbReference>
<dbReference type="PANTHER" id="PTHR33332">
    <property type="entry name" value="REVERSE TRANSCRIPTASE DOMAIN-CONTAINING PROTEIN"/>
    <property type="match status" value="1"/>
</dbReference>
<dbReference type="AlphaFoldDB" id="A0A4C1X350"/>
<protein>
    <submittedName>
        <fullName evidence="2">RNA-directed DNA polymerase from mobile element jockey</fullName>
    </submittedName>
</protein>
<comment type="caution">
    <text evidence="2">The sequence shown here is derived from an EMBL/GenBank/DDBJ whole genome shotgun (WGS) entry which is preliminary data.</text>
</comment>
<evidence type="ECO:0000313" key="2">
    <source>
        <dbReference type="EMBL" id="GBP58158.1"/>
    </source>
</evidence>
<dbReference type="InterPro" id="IPR000477">
    <property type="entry name" value="RT_dom"/>
</dbReference>
<feature type="domain" description="Reverse transcriptase" evidence="1">
    <location>
        <begin position="26"/>
        <end position="259"/>
    </location>
</feature>
<dbReference type="OrthoDB" id="10065625at2759"/>
<dbReference type="PROSITE" id="PS50878">
    <property type="entry name" value="RT_POL"/>
    <property type="match status" value="1"/>
</dbReference>
<accession>A0A4C1X350</accession>
<keyword evidence="2" id="KW-0548">Nucleotidyltransferase</keyword>
<dbReference type="Proteomes" id="UP000299102">
    <property type="component" value="Unassembled WGS sequence"/>
</dbReference>